<name>A0A516X6F0_9ACTN</name>
<evidence type="ECO:0000256" key="1">
    <source>
        <dbReference type="SAM" id="MobiDB-lite"/>
    </source>
</evidence>
<keyword evidence="3" id="KW-1185">Reference proteome</keyword>
<sequence>MSAPTTVTASAVAAPATRTGHPEIHVADFTGAGIITARAVAGGAGPADADGASSTDHAPHLTRTPAAGQPLSVAAAGDFVYFTTWSSPLGDGTVQRVPRRGGPAETVADGLHCPVGVAADAHTLFVTTFYGALHVFPRGGTPFRIDLSAHLENPNGIVLQGTTLYVVDWTAGAVAAIDTGELGGPGSTPAVRTVLRPGSLTRPGHIAAGDGVLYVTQTGSARGLDGTIERIDLRTESPRTETLAGRLAYPTGITLHDGTLYVSTVDSRSVVALDVDDPRPVQVVSGLETPWGLAI</sequence>
<protein>
    <submittedName>
        <fullName evidence="2">Uncharacterized protein</fullName>
    </submittedName>
</protein>
<reference evidence="2 3" key="2">
    <citation type="submission" date="2019-07" db="EMBL/GenBank/DDBJ databases">
        <authorList>
            <person name="Huang Y."/>
        </authorList>
    </citation>
    <scope>NUCLEOTIDE SEQUENCE [LARGE SCALE GENOMIC DNA]</scope>
    <source>
        <strain evidence="2 3">HY188</strain>
    </source>
</reference>
<gene>
    <name evidence="2" type="ORF">FO059_16675</name>
</gene>
<dbReference type="Proteomes" id="UP000317344">
    <property type="component" value="Chromosome"/>
</dbReference>
<dbReference type="Gene3D" id="2.120.10.30">
    <property type="entry name" value="TolB, C-terminal domain"/>
    <property type="match status" value="1"/>
</dbReference>
<dbReference type="AlphaFoldDB" id="A0A516X6F0"/>
<dbReference type="EMBL" id="CP041765">
    <property type="protein sequence ID" value="QDQ98657.1"/>
    <property type="molecule type" value="Genomic_DNA"/>
</dbReference>
<dbReference type="KEGG" id="toy:FO059_16675"/>
<dbReference type="OrthoDB" id="9768084at2"/>
<reference evidence="2 3" key="1">
    <citation type="submission" date="2019-07" db="EMBL/GenBank/DDBJ databases">
        <title>Tomitella cavernea sp. nov., an actinomycete isolated from soil.</title>
        <authorList>
            <person name="Cheng J."/>
        </authorList>
    </citation>
    <scope>NUCLEOTIDE SEQUENCE [LARGE SCALE GENOMIC DNA]</scope>
    <source>
        <strain evidence="2 3">HY188</strain>
    </source>
</reference>
<organism evidence="2 3">
    <name type="scientific">Tomitella fengzijianii</name>
    <dbReference type="NCBI Taxonomy" id="2597660"/>
    <lineage>
        <taxon>Bacteria</taxon>
        <taxon>Bacillati</taxon>
        <taxon>Actinomycetota</taxon>
        <taxon>Actinomycetes</taxon>
        <taxon>Mycobacteriales</taxon>
        <taxon>Tomitella</taxon>
    </lineage>
</organism>
<dbReference type="SUPFAM" id="SSF63829">
    <property type="entry name" value="Calcium-dependent phosphotriesterase"/>
    <property type="match status" value="1"/>
</dbReference>
<accession>A0A516X6F0</accession>
<proteinExistence type="predicted"/>
<feature type="region of interest" description="Disordered" evidence="1">
    <location>
        <begin position="45"/>
        <end position="65"/>
    </location>
</feature>
<dbReference type="RefSeq" id="WP_143910062.1">
    <property type="nucleotide sequence ID" value="NZ_CP041765.1"/>
</dbReference>
<dbReference type="InterPro" id="IPR011042">
    <property type="entry name" value="6-blade_b-propeller_TolB-like"/>
</dbReference>
<evidence type="ECO:0000313" key="3">
    <source>
        <dbReference type="Proteomes" id="UP000317344"/>
    </source>
</evidence>
<evidence type="ECO:0000313" key="2">
    <source>
        <dbReference type="EMBL" id="QDQ98657.1"/>
    </source>
</evidence>